<evidence type="ECO:0000259" key="11">
    <source>
        <dbReference type="Pfam" id="PF01529"/>
    </source>
</evidence>
<comment type="catalytic activity">
    <reaction evidence="9 10">
        <text>L-cysteinyl-[protein] + hexadecanoyl-CoA = S-hexadecanoyl-L-cysteinyl-[protein] + CoA</text>
        <dbReference type="Rhea" id="RHEA:36683"/>
        <dbReference type="Rhea" id="RHEA-COMP:10131"/>
        <dbReference type="Rhea" id="RHEA-COMP:11032"/>
        <dbReference type="ChEBI" id="CHEBI:29950"/>
        <dbReference type="ChEBI" id="CHEBI:57287"/>
        <dbReference type="ChEBI" id="CHEBI:57379"/>
        <dbReference type="ChEBI" id="CHEBI:74151"/>
        <dbReference type="EC" id="2.3.1.225"/>
    </reaction>
</comment>
<feature type="transmembrane region" description="Helical" evidence="10">
    <location>
        <begin position="241"/>
        <end position="261"/>
    </location>
</feature>
<keyword evidence="3 10" id="KW-0812">Transmembrane</keyword>
<evidence type="ECO:0000256" key="3">
    <source>
        <dbReference type="ARBA" id="ARBA00022692"/>
    </source>
</evidence>
<keyword evidence="5 10" id="KW-0472">Membrane</keyword>
<dbReference type="PANTHER" id="PTHR22883:SF43">
    <property type="entry name" value="PALMITOYLTRANSFERASE APP"/>
    <property type="match status" value="1"/>
</dbReference>
<accession>A0ABN9T2T8</accession>
<evidence type="ECO:0000313" key="13">
    <source>
        <dbReference type="Proteomes" id="UP001189429"/>
    </source>
</evidence>
<comment type="similarity">
    <text evidence="10">Belongs to the DHHC palmitoyltransferase family.</text>
</comment>
<dbReference type="EMBL" id="CAUYUJ010014282">
    <property type="protein sequence ID" value="CAK0839266.1"/>
    <property type="molecule type" value="Genomic_DNA"/>
</dbReference>
<comment type="domain">
    <text evidence="10">The DHHC domain is required for palmitoyltransferase activity.</text>
</comment>
<evidence type="ECO:0000256" key="1">
    <source>
        <dbReference type="ARBA" id="ARBA00004127"/>
    </source>
</evidence>
<keyword evidence="2 10" id="KW-0808">Transferase</keyword>
<reference evidence="12" key="1">
    <citation type="submission" date="2023-10" db="EMBL/GenBank/DDBJ databases">
        <authorList>
            <person name="Chen Y."/>
            <person name="Shah S."/>
            <person name="Dougan E. K."/>
            <person name="Thang M."/>
            <person name="Chan C."/>
        </authorList>
    </citation>
    <scope>NUCLEOTIDE SEQUENCE [LARGE SCALE GENOMIC DNA]</scope>
</reference>
<proteinExistence type="inferred from homology"/>
<keyword evidence="7" id="KW-0449">Lipoprotein</keyword>
<dbReference type="InterPro" id="IPR001594">
    <property type="entry name" value="Palmitoyltrfase_DHHC"/>
</dbReference>
<gene>
    <name evidence="12" type="ORF">PCOR1329_LOCUS34989</name>
</gene>
<keyword evidence="13" id="KW-1185">Reference proteome</keyword>
<evidence type="ECO:0000256" key="7">
    <source>
        <dbReference type="ARBA" id="ARBA00023288"/>
    </source>
</evidence>
<feature type="domain" description="Palmitoyltransferase DHHC" evidence="11">
    <location>
        <begin position="151"/>
        <end position="278"/>
    </location>
</feature>
<feature type="transmembrane region" description="Helical" evidence="10">
    <location>
        <begin position="92"/>
        <end position="114"/>
    </location>
</feature>
<evidence type="ECO:0000256" key="4">
    <source>
        <dbReference type="ARBA" id="ARBA00022989"/>
    </source>
</evidence>
<evidence type="ECO:0000256" key="8">
    <source>
        <dbReference type="ARBA" id="ARBA00023315"/>
    </source>
</evidence>
<dbReference type="PANTHER" id="PTHR22883">
    <property type="entry name" value="ZINC FINGER DHHC DOMAIN CONTAINING PROTEIN"/>
    <property type="match status" value="1"/>
</dbReference>
<keyword evidence="4 10" id="KW-1133">Transmembrane helix</keyword>
<dbReference type="PROSITE" id="PS50216">
    <property type="entry name" value="DHHC"/>
    <property type="match status" value="1"/>
</dbReference>
<evidence type="ECO:0000256" key="10">
    <source>
        <dbReference type="RuleBase" id="RU079119"/>
    </source>
</evidence>
<evidence type="ECO:0000313" key="12">
    <source>
        <dbReference type="EMBL" id="CAK0839266.1"/>
    </source>
</evidence>
<keyword evidence="8 10" id="KW-0012">Acyltransferase</keyword>
<dbReference type="EC" id="2.3.1.225" evidence="10"/>
<evidence type="ECO:0000256" key="2">
    <source>
        <dbReference type="ARBA" id="ARBA00022679"/>
    </source>
</evidence>
<feature type="transmembrane region" description="Helical" evidence="10">
    <location>
        <begin position="201"/>
        <end position="220"/>
    </location>
</feature>
<evidence type="ECO:0000256" key="9">
    <source>
        <dbReference type="ARBA" id="ARBA00048048"/>
    </source>
</evidence>
<name>A0ABN9T2T8_9DINO</name>
<organism evidence="12 13">
    <name type="scientific">Prorocentrum cordatum</name>
    <dbReference type="NCBI Taxonomy" id="2364126"/>
    <lineage>
        <taxon>Eukaryota</taxon>
        <taxon>Sar</taxon>
        <taxon>Alveolata</taxon>
        <taxon>Dinophyceae</taxon>
        <taxon>Prorocentrales</taxon>
        <taxon>Prorocentraceae</taxon>
        <taxon>Prorocentrum</taxon>
    </lineage>
</organism>
<sequence length="325" mass="37210">MTRYLEYSEPFITDKAFYDPPPPLFPNACFGPPVRFQKYLTEDFGGGSSVCFGGRCAAGQVWPNTINTVLFTLLPCIFYFEKVLPRAKHCEIIYVTQCALSVAIVVSFVLAAFLNPGIVPRRRQIPDDITTSENTGMPNHRFLRINGYTVKQKFCSTCRIFRPPRAKHCSLCDNCVLRFDHHCTWLGNCIGLHNYRGFVCLIYSATVFLIECLYVVFTICCEMKLQRSPDMLQAFWEEPGLCCFAAYCWFMFVAVMALSVYHTKLSLQNRTTNEDLNNYEYNPYDFGSARNCWQICVHPERVLAEGNDRVEASDKPFGSHVSHDE</sequence>
<protein>
    <recommendedName>
        <fullName evidence="10">Palmitoyltransferase</fullName>
        <ecNumber evidence="10">2.3.1.225</ecNumber>
    </recommendedName>
</protein>
<dbReference type="Proteomes" id="UP001189429">
    <property type="component" value="Unassembled WGS sequence"/>
</dbReference>
<evidence type="ECO:0000256" key="5">
    <source>
        <dbReference type="ARBA" id="ARBA00023136"/>
    </source>
</evidence>
<comment type="caution">
    <text evidence="12">The sequence shown here is derived from an EMBL/GenBank/DDBJ whole genome shotgun (WGS) entry which is preliminary data.</text>
</comment>
<comment type="subcellular location">
    <subcellularLocation>
        <location evidence="1">Endomembrane system</location>
        <topology evidence="1">Multi-pass membrane protein</topology>
    </subcellularLocation>
</comment>
<keyword evidence="6" id="KW-0564">Palmitate</keyword>
<evidence type="ECO:0000256" key="6">
    <source>
        <dbReference type="ARBA" id="ARBA00023139"/>
    </source>
</evidence>
<dbReference type="Pfam" id="PF01529">
    <property type="entry name" value="DHHC"/>
    <property type="match status" value="1"/>
</dbReference>
<dbReference type="InterPro" id="IPR039859">
    <property type="entry name" value="PFA4/ZDH16/20/ERF2-like"/>
</dbReference>